<gene>
    <name evidence="2" type="ORF">JAZ04_01285</name>
</gene>
<dbReference type="AlphaFoldDB" id="A0A9E4K1V9"/>
<proteinExistence type="predicted"/>
<organism evidence="2 3">
    <name type="scientific">Candidatus Thiodiazotropha lotti</name>
    <dbReference type="NCBI Taxonomy" id="2792787"/>
    <lineage>
        <taxon>Bacteria</taxon>
        <taxon>Pseudomonadati</taxon>
        <taxon>Pseudomonadota</taxon>
        <taxon>Gammaproteobacteria</taxon>
        <taxon>Chromatiales</taxon>
        <taxon>Sedimenticolaceae</taxon>
        <taxon>Candidatus Thiodiazotropha</taxon>
    </lineage>
</organism>
<dbReference type="Pfam" id="PF08900">
    <property type="entry name" value="AcaB"/>
    <property type="match status" value="1"/>
</dbReference>
<evidence type="ECO:0000256" key="1">
    <source>
        <dbReference type="SAM" id="MobiDB-lite"/>
    </source>
</evidence>
<protein>
    <submittedName>
        <fullName evidence="2">TIGR03761 family integrating conjugative element protein</fullName>
    </submittedName>
</protein>
<evidence type="ECO:0000313" key="2">
    <source>
        <dbReference type="EMBL" id="MCG7937479.1"/>
    </source>
</evidence>
<dbReference type="InterPro" id="IPR014996">
    <property type="entry name" value="AcaB"/>
</dbReference>
<reference evidence="2" key="1">
    <citation type="journal article" date="2021" name="Proc. Natl. Acad. Sci. U.S.A.">
        <title>Global biogeography of chemosynthetic symbionts reveals both localized and globally distributed symbiont groups. .</title>
        <authorList>
            <person name="Osvatic J.T."/>
            <person name="Wilkins L.G.E."/>
            <person name="Leibrecht L."/>
            <person name="Leray M."/>
            <person name="Zauner S."/>
            <person name="Polzin J."/>
            <person name="Camacho Y."/>
            <person name="Gros O."/>
            <person name="van Gils J.A."/>
            <person name="Eisen J.A."/>
            <person name="Petersen J.M."/>
            <person name="Yuen B."/>
        </authorList>
    </citation>
    <scope>NUCLEOTIDE SEQUENCE</scope>
    <source>
        <strain evidence="2">MAGL173</strain>
    </source>
</reference>
<dbReference type="NCBIfam" id="TIGR03761">
    <property type="entry name" value="ICE_PFL4669"/>
    <property type="match status" value="1"/>
</dbReference>
<evidence type="ECO:0000313" key="3">
    <source>
        <dbReference type="Proteomes" id="UP000886687"/>
    </source>
</evidence>
<feature type="compositionally biased region" description="Basic and acidic residues" evidence="1">
    <location>
        <begin position="44"/>
        <end position="56"/>
    </location>
</feature>
<dbReference type="Proteomes" id="UP000886687">
    <property type="component" value="Unassembled WGS sequence"/>
</dbReference>
<feature type="region of interest" description="Disordered" evidence="1">
    <location>
        <begin position="43"/>
        <end position="65"/>
    </location>
</feature>
<sequence>MEQEAKQSELDDIVVIDETNILESEMEDDPQILDEVDNSITTTHRIDAGSEKREKNSSPGRLKTKGSVVIHTRSAHDLFYGRRGDRESGVNQIVGLTLFATNANNLSLLCKRDDPYAEAALIKIENLLDDIQRDLSNKIAHLNSILDNMGGVTIDFHESEDPITIPLEFGTPYGYIATRCLSQYDKLVTLAYSAKQAGLIVQSDWHRYVIRTRTKLRRIFHLSNLYRFGGATRDDIAANNAVARAVSEKYGVLSPKILEKELRAQFVSHNRT</sequence>
<comment type="caution">
    <text evidence="2">The sequence shown here is derived from an EMBL/GenBank/DDBJ whole genome shotgun (WGS) entry which is preliminary data.</text>
</comment>
<accession>A0A9E4K1V9</accession>
<dbReference type="EMBL" id="JAEPDI010000001">
    <property type="protein sequence ID" value="MCG7937479.1"/>
    <property type="molecule type" value="Genomic_DNA"/>
</dbReference>
<name>A0A9E4K1V9_9GAMM</name>